<name>A0A5J5ENE1_9PEZI</name>
<evidence type="ECO:0000256" key="1">
    <source>
        <dbReference type="SAM" id="Coils"/>
    </source>
</evidence>
<feature type="region of interest" description="Disordered" evidence="2">
    <location>
        <begin position="396"/>
        <end position="435"/>
    </location>
</feature>
<keyword evidence="1" id="KW-0175">Coiled coil</keyword>
<dbReference type="InterPro" id="IPR036404">
    <property type="entry name" value="Jacalin-like_lectin_dom_sf"/>
</dbReference>
<proteinExistence type="predicted"/>
<dbReference type="SUPFAM" id="SSF51101">
    <property type="entry name" value="Mannose-binding lectins"/>
    <property type="match status" value="1"/>
</dbReference>
<evidence type="ECO:0000313" key="3">
    <source>
        <dbReference type="EMBL" id="KAA8897744.1"/>
    </source>
</evidence>
<organism evidence="3 4">
    <name type="scientific">Sphaerosporella brunnea</name>
    <dbReference type="NCBI Taxonomy" id="1250544"/>
    <lineage>
        <taxon>Eukaryota</taxon>
        <taxon>Fungi</taxon>
        <taxon>Dikarya</taxon>
        <taxon>Ascomycota</taxon>
        <taxon>Pezizomycotina</taxon>
        <taxon>Pezizomycetes</taxon>
        <taxon>Pezizales</taxon>
        <taxon>Pyronemataceae</taxon>
        <taxon>Sphaerosporella</taxon>
    </lineage>
</organism>
<reference evidence="3 4" key="1">
    <citation type="submission" date="2019-09" db="EMBL/GenBank/DDBJ databases">
        <title>Draft genome of the ectomycorrhizal ascomycete Sphaerosporella brunnea.</title>
        <authorList>
            <consortium name="DOE Joint Genome Institute"/>
            <person name="Benucci G.M."/>
            <person name="Marozzi G."/>
            <person name="Antonielli L."/>
            <person name="Sanchez S."/>
            <person name="Marco P."/>
            <person name="Wang X."/>
            <person name="Falini L.B."/>
            <person name="Barry K."/>
            <person name="Haridas S."/>
            <person name="Lipzen A."/>
            <person name="Labutti K."/>
            <person name="Grigoriev I.V."/>
            <person name="Murat C."/>
            <person name="Martin F."/>
            <person name="Albertini E."/>
            <person name="Donnini D."/>
            <person name="Bonito G."/>
        </authorList>
    </citation>
    <scope>NUCLEOTIDE SEQUENCE [LARGE SCALE GENOMIC DNA]</scope>
    <source>
        <strain evidence="3 4">Sb_GMNB300</strain>
    </source>
</reference>
<evidence type="ECO:0000313" key="4">
    <source>
        <dbReference type="Proteomes" id="UP000326924"/>
    </source>
</evidence>
<comment type="caution">
    <text evidence="3">The sequence shown here is derived from an EMBL/GenBank/DDBJ whole genome shotgun (WGS) entry which is preliminary data.</text>
</comment>
<dbReference type="EMBL" id="VXIS01000194">
    <property type="protein sequence ID" value="KAA8897744.1"/>
    <property type="molecule type" value="Genomic_DNA"/>
</dbReference>
<dbReference type="Proteomes" id="UP000326924">
    <property type="component" value="Unassembled WGS sequence"/>
</dbReference>
<keyword evidence="4" id="KW-1185">Reference proteome</keyword>
<accession>A0A5J5ENE1</accession>
<dbReference type="InParanoid" id="A0A5J5ENE1"/>
<dbReference type="AlphaFoldDB" id="A0A5J5ENE1"/>
<feature type="compositionally biased region" description="Low complexity" evidence="2">
    <location>
        <begin position="406"/>
        <end position="416"/>
    </location>
</feature>
<evidence type="ECO:0000256" key="2">
    <source>
        <dbReference type="SAM" id="MobiDB-lite"/>
    </source>
</evidence>
<sequence>MVGHLLAPYHDSMRLGQGFNSFLQEPRLNNAVHVVEEDISTTRGKGGEHVSQVVAYTSRFIERISDVVRSMNLSAGSSIKKGTIEVSGNSLGLDETKFASSDLNALVSVKVINQTTQLHDNAQFNPIDGIAVDSDEFHQIYGDCYISGFIEGGELHGVVSIKVLDVSKKHHIEQTIKGQINNVAKEFTLSSDDEWSALDSSLSQTETTISVNWSGGGQIKPDSEEWSINTLFKVAAGFPARVAQTPQRSWAILTKYDSNRDFVRWAKLNALKIKHYHNVQQYTSDLLDNYMEWKNNLARIQDVLANPSTYQASAVDQAIEVSVDDLVSERKKMKKQMANIVEEIDKLDKDPQAPMEDQESNRFEAPEVWATRLPVRKQVSDSRLADFQRSWLEGFNFQPSSTDAKPTTPTEPTTSTLNQPSLDRNSPLIDPHKDQYLTDKEKAYVTKNKTKFNQNYRFDIVKGSPKSGDDTLFADTEDADLTHAWPTRFRSALVQWGQMDFIACVSLDYAPPGPELTHHGLHNPAFDRDRQISLNIEPDEKICKVVIGASDFEGPFGEGVGAGWIVFIAVETTKGQFQSLGNTSITANYAICTPPEGFVGLKGFRGEKSKILNRLGVIWGRE</sequence>
<dbReference type="OrthoDB" id="3231004at2759"/>
<protein>
    <submittedName>
        <fullName evidence="3">Uncharacterized protein</fullName>
    </submittedName>
</protein>
<feature type="coiled-coil region" evidence="1">
    <location>
        <begin position="323"/>
        <end position="350"/>
    </location>
</feature>
<gene>
    <name evidence="3" type="ORF">FN846DRAFT_992263</name>
</gene>